<feature type="chain" id="PRO_5022760248" evidence="1">
    <location>
        <begin position="30"/>
        <end position="138"/>
    </location>
</feature>
<evidence type="ECO:0000256" key="1">
    <source>
        <dbReference type="SAM" id="SignalP"/>
    </source>
</evidence>
<reference evidence="2 3" key="1">
    <citation type="submission" date="2019-02" db="EMBL/GenBank/DDBJ databases">
        <title>Deep-cultivation of Planctomycetes and their phenomic and genomic characterization uncovers novel biology.</title>
        <authorList>
            <person name="Wiegand S."/>
            <person name="Jogler M."/>
            <person name="Boedeker C."/>
            <person name="Pinto D."/>
            <person name="Vollmers J."/>
            <person name="Rivas-Marin E."/>
            <person name="Kohn T."/>
            <person name="Peeters S.H."/>
            <person name="Heuer A."/>
            <person name="Rast P."/>
            <person name="Oberbeckmann S."/>
            <person name="Bunk B."/>
            <person name="Jeske O."/>
            <person name="Meyerdierks A."/>
            <person name="Storesund J.E."/>
            <person name="Kallscheuer N."/>
            <person name="Luecker S."/>
            <person name="Lage O.M."/>
            <person name="Pohl T."/>
            <person name="Merkel B.J."/>
            <person name="Hornburger P."/>
            <person name="Mueller R.-W."/>
            <person name="Bruemmer F."/>
            <person name="Labrenz M."/>
            <person name="Spormann A.M."/>
            <person name="Op Den Camp H."/>
            <person name="Overmann J."/>
            <person name="Amann R."/>
            <person name="Jetten M.S.M."/>
            <person name="Mascher T."/>
            <person name="Medema M.H."/>
            <person name="Devos D.P."/>
            <person name="Kaster A.-K."/>
            <person name="Ovreas L."/>
            <person name="Rohde M."/>
            <person name="Galperin M.Y."/>
            <person name="Jogler C."/>
        </authorList>
    </citation>
    <scope>NUCLEOTIDE SEQUENCE [LARGE SCALE GENOMIC DNA]</scope>
    <source>
        <strain evidence="2 3">CA13</strain>
    </source>
</reference>
<feature type="signal peptide" evidence="1">
    <location>
        <begin position="1"/>
        <end position="29"/>
    </location>
</feature>
<organism evidence="2 3">
    <name type="scientific">Novipirellula herctigrandis</name>
    <dbReference type="NCBI Taxonomy" id="2527986"/>
    <lineage>
        <taxon>Bacteria</taxon>
        <taxon>Pseudomonadati</taxon>
        <taxon>Planctomycetota</taxon>
        <taxon>Planctomycetia</taxon>
        <taxon>Pirellulales</taxon>
        <taxon>Pirellulaceae</taxon>
        <taxon>Novipirellula</taxon>
    </lineage>
</organism>
<dbReference type="RefSeq" id="WP_419194491.1">
    <property type="nucleotide sequence ID" value="NZ_SJPJ01000001.1"/>
</dbReference>
<accession>A0A5C5Z4V0</accession>
<sequence precursor="true">MMTTIAKWMTAPILVASMALVSDAPSAEAGNRIFGRSGIQISFGGYGSSFGSTYGSNYGYRSGYPSSHYFGPGIQRSYHSYRSSYRPSYRSNYGHSYRSGGYHDTSHYDWHPTEVRRHGNHYHVQPGHYDWHQSGHHH</sequence>
<proteinExistence type="predicted"/>
<evidence type="ECO:0000313" key="2">
    <source>
        <dbReference type="EMBL" id="TWT82274.1"/>
    </source>
</evidence>
<keyword evidence="3" id="KW-1185">Reference proteome</keyword>
<gene>
    <name evidence="2" type="ORF">CA13_37360</name>
</gene>
<protein>
    <submittedName>
        <fullName evidence="2">Uncharacterized protein</fullName>
    </submittedName>
</protein>
<evidence type="ECO:0000313" key="3">
    <source>
        <dbReference type="Proteomes" id="UP000315010"/>
    </source>
</evidence>
<dbReference type="EMBL" id="SJPJ01000001">
    <property type="protein sequence ID" value="TWT82274.1"/>
    <property type="molecule type" value="Genomic_DNA"/>
</dbReference>
<dbReference type="AlphaFoldDB" id="A0A5C5Z4V0"/>
<name>A0A5C5Z4V0_9BACT</name>
<keyword evidence="1" id="KW-0732">Signal</keyword>
<comment type="caution">
    <text evidence="2">The sequence shown here is derived from an EMBL/GenBank/DDBJ whole genome shotgun (WGS) entry which is preliminary data.</text>
</comment>
<dbReference type="Proteomes" id="UP000315010">
    <property type="component" value="Unassembled WGS sequence"/>
</dbReference>